<dbReference type="GO" id="GO:0007098">
    <property type="term" value="P:centrosome cycle"/>
    <property type="evidence" value="ECO:0007669"/>
    <property type="project" value="TreeGrafter"/>
</dbReference>
<feature type="coiled-coil region" evidence="1">
    <location>
        <begin position="29"/>
        <end position="59"/>
    </location>
</feature>
<feature type="region of interest" description="Disordered" evidence="2">
    <location>
        <begin position="177"/>
        <end position="225"/>
    </location>
</feature>
<dbReference type="InterPro" id="IPR052593">
    <property type="entry name" value="MT-associated_AKAP9-binding"/>
</dbReference>
<dbReference type="GO" id="GO:0005794">
    <property type="term" value="C:Golgi apparatus"/>
    <property type="evidence" value="ECO:0007669"/>
    <property type="project" value="TreeGrafter"/>
</dbReference>
<comment type="caution">
    <text evidence="3">The sequence shown here is derived from an EMBL/GenBank/DDBJ whole genome shotgun (WGS) entry which is preliminary data.</text>
</comment>
<dbReference type="EMBL" id="JAIQCJ010001702">
    <property type="protein sequence ID" value="KAJ8787845.1"/>
    <property type="molecule type" value="Genomic_DNA"/>
</dbReference>
<name>A0AB34HAR2_ESCRO</name>
<feature type="compositionally biased region" description="Basic and acidic residues" evidence="2">
    <location>
        <begin position="198"/>
        <end position="214"/>
    </location>
</feature>
<gene>
    <name evidence="3" type="ORF">J1605_022704</name>
</gene>
<evidence type="ECO:0000313" key="3">
    <source>
        <dbReference type="EMBL" id="KAJ8787845.1"/>
    </source>
</evidence>
<reference evidence="3 4" key="1">
    <citation type="submission" date="2022-11" db="EMBL/GenBank/DDBJ databases">
        <title>Whole genome sequence of Eschrichtius robustus ER-17-0199.</title>
        <authorList>
            <person name="Bruniche-Olsen A."/>
            <person name="Black A.N."/>
            <person name="Fields C.J."/>
            <person name="Walden K."/>
            <person name="Dewoody J.A."/>
        </authorList>
    </citation>
    <scope>NUCLEOTIDE SEQUENCE [LARGE SCALE GENOMIC DNA]</scope>
    <source>
        <strain evidence="3">ER-17-0199</strain>
        <tissue evidence="3">Blubber</tissue>
    </source>
</reference>
<dbReference type="PANTHER" id="PTHR46501">
    <property type="entry name" value="MYOMEGALIN"/>
    <property type="match status" value="1"/>
</dbReference>
<keyword evidence="1" id="KW-0175">Coiled coil</keyword>
<sequence>MMRPQKGSISGEPSSGSPMYQLNSKPTGAELLEEHLGEIRSLRQRLEESICINDRLREQLEHRLSSTAHGSAATPKKQSIDSDRNNNVQRIQNLTSPKQRVLERHSTVFGKQQAEQGSNLHYSRGESMKRELLELRTKLSKQESLLQSTAEHLKTANQQKESMEQFIFSQCGCPQPGNGTGNGGPSRSPTCAVNGQRPESDQDTRCFEEGKDEFGGQEWGEMQFS</sequence>
<dbReference type="GO" id="GO:1903358">
    <property type="term" value="P:regulation of Golgi organization"/>
    <property type="evidence" value="ECO:0007669"/>
    <property type="project" value="TreeGrafter"/>
</dbReference>
<dbReference type="GO" id="GO:0090063">
    <property type="term" value="P:positive regulation of microtubule nucleation"/>
    <property type="evidence" value="ECO:0007669"/>
    <property type="project" value="TreeGrafter"/>
</dbReference>
<feature type="compositionally biased region" description="Low complexity" evidence="2">
    <location>
        <begin position="7"/>
        <end position="18"/>
    </location>
</feature>
<feature type="region of interest" description="Disordered" evidence="2">
    <location>
        <begin position="64"/>
        <end position="86"/>
    </location>
</feature>
<organism evidence="3 4">
    <name type="scientific">Eschrichtius robustus</name>
    <name type="common">California gray whale</name>
    <name type="synonym">Eschrichtius gibbosus</name>
    <dbReference type="NCBI Taxonomy" id="9764"/>
    <lineage>
        <taxon>Eukaryota</taxon>
        <taxon>Metazoa</taxon>
        <taxon>Chordata</taxon>
        <taxon>Craniata</taxon>
        <taxon>Vertebrata</taxon>
        <taxon>Euteleostomi</taxon>
        <taxon>Mammalia</taxon>
        <taxon>Eutheria</taxon>
        <taxon>Laurasiatheria</taxon>
        <taxon>Artiodactyla</taxon>
        <taxon>Whippomorpha</taxon>
        <taxon>Cetacea</taxon>
        <taxon>Mysticeti</taxon>
        <taxon>Eschrichtiidae</taxon>
        <taxon>Eschrichtius</taxon>
    </lineage>
</organism>
<dbReference type="GO" id="GO:0005813">
    <property type="term" value="C:centrosome"/>
    <property type="evidence" value="ECO:0007669"/>
    <property type="project" value="TreeGrafter"/>
</dbReference>
<accession>A0AB34HAR2</accession>
<feature type="region of interest" description="Disordered" evidence="2">
    <location>
        <begin position="1"/>
        <end position="28"/>
    </location>
</feature>
<dbReference type="GO" id="GO:0060090">
    <property type="term" value="F:molecular adaptor activity"/>
    <property type="evidence" value="ECO:0007669"/>
    <property type="project" value="TreeGrafter"/>
</dbReference>
<keyword evidence="4" id="KW-1185">Reference proteome</keyword>
<evidence type="ECO:0008006" key="5">
    <source>
        <dbReference type="Google" id="ProtNLM"/>
    </source>
</evidence>
<evidence type="ECO:0000256" key="2">
    <source>
        <dbReference type="SAM" id="MobiDB-lite"/>
    </source>
</evidence>
<protein>
    <recommendedName>
        <fullName evidence="5">Myomegalin-like</fullName>
    </recommendedName>
</protein>
<dbReference type="PANTHER" id="PTHR46501:SF2">
    <property type="entry name" value="MYOMEGALIN"/>
    <property type="match status" value="1"/>
</dbReference>
<evidence type="ECO:0000313" key="4">
    <source>
        <dbReference type="Proteomes" id="UP001159641"/>
    </source>
</evidence>
<evidence type="ECO:0000256" key="1">
    <source>
        <dbReference type="SAM" id="Coils"/>
    </source>
</evidence>
<dbReference type="AlphaFoldDB" id="A0AB34HAR2"/>
<proteinExistence type="predicted"/>
<dbReference type="Proteomes" id="UP001159641">
    <property type="component" value="Unassembled WGS sequence"/>
</dbReference>